<accession>A0AAP4FRZ5</accession>
<reference evidence="1 2" key="1">
    <citation type="submission" date="2023-06" db="EMBL/GenBank/DDBJ databases">
        <title>Identification and characterization of antibiotic-resistant Gram-negative bacteria.</title>
        <authorList>
            <person name="Cho G.-S."/>
            <person name="Lee J."/>
            <person name="Tai E."/>
            <person name="Jeong S."/>
            <person name="Kim I."/>
            <person name="Kim B.-E."/>
            <person name="Jeong M.-I."/>
            <person name="Oh K.-K."/>
            <person name="Franz C.M.A.P."/>
        </authorList>
    </citation>
    <scope>NUCLEOTIDE SEQUENCE [LARGE SCALE GENOMIC DNA]</scope>
    <source>
        <strain evidence="1 2">V106_12</strain>
    </source>
</reference>
<organism evidence="1 2">
    <name type="scientific">Lelliottia wanjuensis</name>
    <dbReference type="NCBI Taxonomy" id="3050585"/>
    <lineage>
        <taxon>Bacteria</taxon>
        <taxon>Pseudomonadati</taxon>
        <taxon>Pseudomonadota</taxon>
        <taxon>Gammaproteobacteria</taxon>
        <taxon>Enterobacterales</taxon>
        <taxon>Enterobacteriaceae</taxon>
        <taxon>Lelliottia</taxon>
    </lineage>
</organism>
<comment type="caution">
    <text evidence="1">The sequence shown here is derived from an EMBL/GenBank/DDBJ whole genome shotgun (WGS) entry which is preliminary data.</text>
</comment>
<sequence length="627" mass="71063">MSYQYSQEAKERVRKLGQSDIIDFIGEVPIALRRKVFSLMPKVPGFRVGQPLEIKEKQKRLIGYMFQTHSSPEETYAWKSFALFWKLWAEEKIGKPFTICEEKGVEPGTGLIFIKELADTFPKVSREDVERLYYFSGFTNDSKITAAFEFFRPARILARDNALDALPIRLDELEECVELAKYIIEDNESGIKSLKSATNSLATELKKYAKDNKFVLKSLIDLKEIIEKEVKRTDKVNKAVDELSISNKDIYLNLENITIRNNTYDSALDEFYEYGKNLDCINKKIVEIQNSLEGIYEKESNDDVLNHNETYKLLAERIDILDLNFEKKNSGLIYPQCNEIRENKTIESVEHISTHDEAFNIISSNLQAVGLNKESSRDVARLVLAAFISGQIVQLCGSLADIVADAIASAVGASLYHEWRVPVGLISDATAFDFVQSAANSSHCLVLKGANLSAFEIYGTAIRDIVVQRQIYQTDYDHLALIATWKQGHAVFPDGGMLAELGPVIDTDTLKLRGVTVILPKLKLGVFSKRKWSEIEGMQSDVTREDVSELRDLLDESDFDGGNLWKRMISRFYISLMSIPDGNATYDLYSVLFYYTLPWARVKNGPVEKIASIAERELTERGEQLSA</sequence>
<keyword evidence="2" id="KW-1185">Reference proteome</keyword>
<protein>
    <submittedName>
        <fullName evidence="1">Uncharacterized protein</fullName>
    </submittedName>
</protein>
<gene>
    <name evidence="1" type="ORF">QQF32_08390</name>
</gene>
<dbReference type="Proteomes" id="UP001223214">
    <property type="component" value="Unassembled WGS sequence"/>
</dbReference>
<dbReference type="RefSeq" id="WP_285150382.1">
    <property type="nucleotide sequence ID" value="NZ_JASSOM010000047.1"/>
</dbReference>
<dbReference type="EMBL" id="JASSOM010000047">
    <property type="protein sequence ID" value="MDK9363213.1"/>
    <property type="molecule type" value="Genomic_DNA"/>
</dbReference>
<evidence type="ECO:0000313" key="1">
    <source>
        <dbReference type="EMBL" id="MDK9363213.1"/>
    </source>
</evidence>
<proteinExistence type="predicted"/>
<evidence type="ECO:0000313" key="2">
    <source>
        <dbReference type="Proteomes" id="UP001223214"/>
    </source>
</evidence>
<name>A0AAP4FRZ5_9ENTR</name>
<dbReference type="AlphaFoldDB" id="A0AAP4FRZ5"/>